<dbReference type="CDD" id="cd02440">
    <property type="entry name" value="AdoMet_MTases"/>
    <property type="match status" value="1"/>
</dbReference>
<dbReference type="InterPro" id="IPR041698">
    <property type="entry name" value="Methyltransf_25"/>
</dbReference>
<protein>
    <recommendedName>
        <fullName evidence="3">Methyltransferase domain-containing protein</fullName>
    </recommendedName>
</protein>
<proteinExistence type="predicted"/>
<dbReference type="Gene3D" id="2.20.25.110">
    <property type="entry name" value="S-adenosyl-L-methionine-dependent methyltransferases"/>
    <property type="match status" value="1"/>
</dbReference>
<feature type="domain" description="Methyltransferase" evidence="3">
    <location>
        <begin position="40"/>
        <end position="135"/>
    </location>
</feature>
<comment type="caution">
    <text evidence="4">The sequence shown here is derived from an EMBL/GenBank/DDBJ whole genome shotgun (WGS) entry which is preliminary data.</text>
</comment>
<sequence length="246" mass="28144">MSYSHLSFWYDAFMSHVDYTKWATYFERTCNMYGVQANRVLDLGCGTGEWLLEMHERGLTAVGVDLSEQMLAVAQAKLQEAGYQPLLYQGDMSDLPPVGSFDVVTIFCDSLNYLQDEDSVTRTFAACYNLLTKGGLLLFDVHSPTRMEAFPGEVHAQADEEVSYIWHSFAGEDPLSVVHELTFFVRQQDGRYERLEEAHFERTYTVEMYKEMLKQAGFADLTVTADFTNEPPTSKSERLFFSCRKV</sequence>
<dbReference type="GO" id="GO:0008168">
    <property type="term" value="F:methyltransferase activity"/>
    <property type="evidence" value="ECO:0007669"/>
    <property type="project" value="UniProtKB-KW"/>
</dbReference>
<dbReference type="InterPro" id="IPR029063">
    <property type="entry name" value="SAM-dependent_MTases_sf"/>
</dbReference>
<reference evidence="4 5" key="1">
    <citation type="submission" date="2017-07" db="EMBL/GenBank/DDBJ databases">
        <title>Isolation and whole genome analysis of endospore-forming bacteria from heroin.</title>
        <authorList>
            <person name="Kalinowski J."/>
            <person name="Ahrens B."/>
            <person name="Al-Dilaimi A."/>
            <person name="Winkler A."/>
            <person name="Wibberg D."/>
            <person name="Schleenbecker U."/>
            <person name="Ruckert C."/>
            <person name="Wolfel R."/>
            <person name="Grass G."/>
        </authorList>
    </citation>
    <scope>NUCLEOTIDE SEQUENCE [LARGE SCALE GENOMIC DNA]</scope>
    <source>
        <strain evidence="4 5">7539</strain>
    </source>
</reference>
<evidence type="ECO:0000259" key="3">
    <source>
        <dbReference type="Pfam" id="PF13649"/>
    </source>
</evidence>
<evidence type="ECO:0000256" key="1">
    <source>
        <dbReference type="ARBA" id="ARBA00022603"/>
    </source>
</evidence>
<dbReference type="Gene3D" id="3.40.50.150">
    <property type="entry name" value="Vaccinia Virus protein VP39"/>
    <property type="match status" value="1"/>
</dbReference>
<accession>A0A268P5B8</accession>
<keyword evidence="1" id="KW-0489">Methyltransferase</keyword>
<dbReference type="GO" id="GO:0032259">
    <property type="term" value="P:methylation"/>
    <property type="evidence" value="ECO:0007669"/>
    <property type="project" value="UniProtKB-KW"/>
</dbReference>
<keyword evidence="2" id="KW-0808">Transferase</keyword>
<evidence type="ECO:0000313" key="5">
    <source>
        <dbReference type="Proteomes" id="UP000216207"/>
    </source>
</evidence>
<dbReference type="AlphaFoldDB" id="A0A268P5B8"/>
<dbReference type="Pfam" id="PF13649">
    <property type="entry name" value="Methyltransf_25"/>
    <property type="match status" value="1"/>
</dbReference>
<evidence type="ECO:0000313" key="4">
    <source>
        <dbReference type="EMBL" id="PAE90460.1"/>
    </source>
</evidence>
<gene>
    <name evidence="4" type="ORF">CHH72_00800</name>
</gene>
<evidence type="ECO:0000256" key="2">
    <source>
        <dbReference type="ARBA" id="ARBA00022679"/>
    </source>
</evidence>
<dbReference type="PANTHER" id="PTHR43861">
    <property type="entry name" value="TRANS-ACONITATE 2-METHYLTRANSFERASE-RELATED"/>
    <property type="match status" value="1"/>
</dbReference>
<dbReference type="Proteomes" id="UP000216207">
    <property type="component" value="Unassembled WGS sequence"/>
</dbReference>
<dbReference type="RefSeq" id="WP_095255079.1">
    <property type="nucleotide sequence ID" value="NZ_JAUPFF010000003.1"/>
</dbReference>
<dbReference type="PANTHER" id="PTHR43861:SF1">
    <property type="entry name" value="TRANS-ACONITATE 2-METHYLTRANSFERASE"/>
    <property type="match status" value="1"/>
</dbReference>
<organism evidence="4 5">
    <name type="scientific">Shouchella clausii</name>
    <name type="common">Alkalihalobacillus clausii</name>
    <dbReference type="NCBI Taxonomy" id="79880"/>
    <lineage>
        <taxon>Bacteria</taxon>
        <taxon>Bacillati</taxon>
        <taxon>Bacillota</taxon>
        <taxon>Bacilli</taxon>
        <taxon>Bacillales</taxon>
        <taxon>Bacillaceae</taxon>
        <taxon>Shouchella</taxon>
    </lineage>
</organism>
<dbReference type="EMBL" id="NPCC01000004">
    <property type="protein sequence ID" value="PAE90460.1"/>
    <property type="molecule type" value="Genomic_DNA"/>
</dbReference>
<name>A0A268P5B8_SHOCL</name>
<dbReference type="SUPFAM" id="SSF53335">
    <property type="entry name" value="S-adenosyl-L-methionine-dependent methyltransferases"/>
    <property type="match status" value="1"/>
</dbReference>